<keyword evidence="8" id="KW-0479">Metal-binding</keyword>
<reference evidence="20" key="1">
    <citation type="submission" date="2023-03" db="EMBL/GenBank/DDBJ databases">
        <title>Massive genome expansion in bonnet fungi (Mycena s.s.) driven by repeated elements and novel gene families across ecological guilds.</title>
        <authorList>
            <consortium name="Lawrence Berkeley National Laboratory"/>
            <person name="Harder C.B."/>
            <person name="Miyauchi S."/>
            <person name="Viragh M."/>
            <person name="Kuo A."/>
            <person name="Thoen E."/>
            <person name="Andreopoulos B."/>
            <person name="Lu D."/>
            <person name="Skrede I."/>
            <person name="Drula E."/>
            <person name="Henrissat B."/>
            <person name="Morin E."/>
            <person name="Kohler A."/>
            <person name="Barry K."/>
            <person name="LaButti K."/>
            <person name="Morin E."/>
            <person name="Salamov A."/>
            <person name="Lipzen A."/>
            <person name="Mereny Z."/>
            <person name="Hegedus B."/>
            <person name="Baldrian P."/>
            <person name="Stursova M."/>
            <person name="Weitz H."/>
            <person name="Taylor A."/>
            <person name="Grigoriev I.V."/>
            <person name="Nagy L.G."/>
            <person name="Martin F."/>
            <person name="Kauserud H."/>
        </authorList>
    </citation>
    <scope>NUCLEOTIDE SEQUENCE</scope>
    <source>
        <strain evidence="20">9144</strain>
    </source>
</reference>
<dbReference type="InterPro" id="IPR002893">
    <property type="entry name" value="Znf_MYND"/>
</dbReference>
<evidence type="ECO:0000256" key="10">
    <source>
        <dbReference type="ARBA" id="ARBA00022777"/>
    </source>
</evidence>
<dbReference type="EC" id="2.7.1.182" evidence="16"/>
<evidence type="ECO:0000256" key="13">
    <source>
        <dbReference type="ARBA" id="ARBA00022989"/>
    </source>
</evidence>
<dbReference type="Proteomes" id="UP001219525">
    <property type="component" value="Unassembled WGS sequence"/>
</dbReference>
<keyword evidence="7" id="KW-0812">Transmembrane</keyword>
<evidence type="ECO:0000313" key="20">
    <source>
        <dbReference type="EMBL" id="KAJ7204115.1"/>
    </source>
</evidence>
<dbReference type="PANTHER" id="PTHR32523">
    <property type="entry name" value="PHYTOL KINASE 1, CHLOROPLASTIC"/>
    <property type="match status" value="1"/>
</dbReference>
<keyword evidence="13" id="KW-1133">Transmembrane helix</keyword>
<name>A0AAD6V6G1_9AGAR</name>
<dbReference type="GO" id="GO:0008270">
    <property type="term" value="F:zinc ion binding"/>
    <property type="evidence" value="ECO:0007669"/>
    <property type="project" value="UniProtKB-KW"/>
</dbReference>
<dbReference type="GO" id="GO:0016020">
    <property type="term" value="C:membrane"/>
    <property type="evidence" value="ECO:0007669"/>
    <property type="project" value="UniProtKB-SubCell"/>
</dbReference>
<evidence type="ECO:0000256" key="15">
    <source>
        <dbReference type="ARBA" id="ARBA00024015"/>
    </source>
</evidence>
<keyword evidence="9 18" id="KW-0863">Zinc-finger</keyword>
<evidence type="ECO:0000256" key="5">
    <source>
        <dbReference type="ARBA" id="ARBA00022640"/>
    </source>
</evidence>
<keyword evidence="6" id="KW-0808">Transferase</keyword>
<dbReference type="PROSITE" id="PS50865">
    <property type="entry name" value="ZF_MYND_2"/>
    <property type="match status" value="1"/>
</dbReference>
<evidence type="ECO:0000256" key="3">
    <source>
        <dbReference type="ARBA" id="ARBA00010794"/>
    </source>
</evidence>
<keyword evidence="12" id="KW-0809">Transit peptide</keyword>
<comment type="pathway">
    <text evidence="15">Cofactor biosynthesis; tocopherol biosynthesis.</text>
</comment>
<evidence type="ECO:0000256" key="1">
    <source>
        <dbReference type="ARBA" id="ARBA00004141"/>
    </source>
</evidence>
<gene>
    <name evidence="20" type="ORF">GGX14DRAFT_569714</name>
</gene>
<keyword evidence="21" id="KW-1185">Reference proteome</keyword>
<feature type="domain" description="MYND-type" evidence="19">
    <location>
        <begin position="408"/>
        <end position="447"/>
    </location>
</feature>
<keyword evidence="14" id="KW-0472">Membrane</keyword>
<dbReference type="InterPro" id="IPR039606">
    <property type="entry name" value="Phytol/farnesol_kinase"/>
</dbReference>
<evidence type="ECO:0000256" key="2">
    <source>
        <dbReference type="ARBA" id="ARBA00004229"/>
    </source>
</evidence>
<evidence type="ECO:0000259" key="19">
    <source>
        <dbReference type="PROSITE" id="PS50865"/>
    </source>
</evidence>
<accession>A0AAD6V6G1</accession>
<protein>
    <recommendedName>
        <fullName evidence="16">phytol kinase</fullName>
        <ecNumber evidence="16">2.7.1.182</ecNumber>
    </recommendedName>
</protein>
<dbReference type="GO" id="GO:0010276">
    <property type="term" value="F:phytol kinase activity"/>
    <property type="evidence" value="ECO:0007669"/>
    <property type="project" value="UniProtKB-EC"/>
</dbReference>
<keyword evidence="10" id="KW-0418">Kinase</keyword>
<evidence type="ECO:0000256" key="11">
    <source>
        <dbReference type="ARBA" id="ARBA00022833"/>
    </source>
</evidence>
<comment type="catalytic activity">
    <reaction evidence="17">
        <text>phytol + CTP = phytyl phosphate + CDP + H(+)</text>
        <dbReference type="Rhea" id="RHEA:38055"/>
        <dbReference type="ChEBI" id="CHEBI:15378"/>
        <dbReference type="ChEBI" id="CHEBI:17327"/>
        <dbReference type="ChEBI" id="CHEBI:37563"/>
        <dbReference type="ChEBI" id="CHEBI:58069"/>
        <dbReference type="ChEBI" id="CHEBI:75483"/>
        <dbReference type="EC" id="2.7.1.182"/>
    </reaction>
</comment>
<organism evidence="20 21">
    <name type="scientific">Mycena pura</name>
    <dbReference type="NCBI Taxonomy" id="153505"/>
    <lineage>
        <taxon>Eukaryota</taxon>
        <taxon>Fungi</taxon>
        <taxon>Dikarya</taxon>
        <taxon>Basidiomycota</taxon>
        <taxon>Agaricomycotina</taxon>
        <taxon>Agaricomycetes</taxon>
        <taxon>Agaricomycetidae</taxon>
        <taxon>Agaricales</taxon>
        <taxon>Marasmiineae</taxon>
        <taxon>Mycenaceae</taxon>
        <taxon>Mycena</taxon>
    </lineage>
</organism>
<evidence type="ECO:0000256" key="16">
    <source>
        <dbReference type="ARBA" id="ARBA00039024"/>
    </source>
</evidence>
<keyword evidence="4" id="KW-0150">Chloroplast</keyword>
<comment type="subcellular location">
    <subcellularLocation>
        <location evidence="1">Membrane</location>
        <topology evidence="1">Multi-pass membrane protein</topology>
    </subcellularLocation>
    <subcellularLocation>
        <location evidence="2">Plastid</location>
        <location evidence="2">Chloroplast</location>
    </subcellularLocation>
</comment>
<evidence type="ECO:0000256" key="18">
    <source>
        <dbReference type="PROSITE-ProRule" id="PRU00134"/>
    </source>
</evidence>
<evidence type="ECO:0000313" key="21">
    <source>
        <dbReference type="Proteomes" id="UP001219525"/>
    </source>
</evidence>
<evidence type="ECO:0000256" key="14">
    <source>
        <dbReference type="ARBA" id="ARBA00023136"/>
    </source>
</evidence>
<dbReference type="AlphaFoldDB" id="A0AAD6V6G1"/>
<keyword evidence="5" id="KW-0934">Plastid</keyword>
<evidence type="ECO:0000256" key="6">
    <source>
        <dbReference type="ARBA" id="ARBA00022679"/>
    </source>
</evidence>
<comment type="similarity">
    <text evidence="3">Belongs to the polyprenol kinase family.</text>
</comment>
<evidence type="ECO:0000256" key="9">
    <source>
        <dbReference type="ARBA" id="ARBA00022771"/>
    </source>
</evidence>
<proteinExistence type="inferred from homology"/>
<evidence type="ECO:0000256" key="8">
    <source>
        <dbReference type="ARBA" id="ARBA00022723"/>
    </source>
</evidence>
<dbReference type="SUPFAM" id="SSF144232">
    <property type="entry name" value="HIT/MYND zinc finger-like"/>
    <property type="match status" value="1"/>
</dbReference>
<evidence type="ECO:0000256" key="7">
    <source>
        <dbReference type="ARBA" id="ARBA00022692"/>
    </source>
</evidence>
<comment type="caution">
    <text evidence="20">The sequence shown here is derived from an EMBL/GenBank/DDBJ whole genome shotgun (WGS) entry which is preliminary data.</text>
</comment>
<evidence type="ECO:0000256" key="12">
    <source>
        <dbReference type="ARBA" id="ARBA00022946"/>
    </source>
</evidence>
<keyword evidence="11" id="KW-0862">Zinc</keyword>
<sequence>MTIAVCKADCSLEDIERMSMLIIRRCENLKPFLPAFYQVLDPARIPSAGDLGEVLSMSLLCRIRAASQALNGIYAFYHSAEPFGAESEIWQRAWLWVQFLHTFYDHLGLAKVMSQWKLCTAFLKFSRETMRVIQNVALVRGTPGFFVMAVHTWALILDDETEDRVLHLLALFQFIGYDVSPTQLEEMIVGAGGNLDGLVQLLAKHITVLAPTSTTPITIQSYVLLDGIAGMMPNILYSLSPEDTLTHPPSIVALFVRRRMVKILTVALHAVTAAKPPHKPNFAMKALNVLEVLITSAGTHALCSAIRHGMLGLIVQCGQTTLTKDLASELKRFLLVVLAPSAVLYTALIHMAASLSDLISLTSTATFKACKIYEEWCVFAYAVYRCVDVLRLFCARTVSLRACDDMACAEIGEKATFKRCSGCRTLLYCSAECQMRDWHEGGHRKTCAGYADLHRDLRQTFNAIDLRFLRFLVHHDYIEARASTHYHCARLMISEPTSSAPVAVFNYLGATPNLYMVVQRDDEANIQDDDPVWDDKVARAQRSGGLMTLHVVCVRVGPRNFGLVVPLRTNSTFLPDEAAEILGPNPDSWSDDDVEKFETEFIKLDVPQDMLEVHC</sequence>
<evidence type="ECO:0000256" key="4">
    <source>
        <dbReference type="ARBA" id="ARBA00022528"/>
    </source>
</evidence>
<evidence type="ECO:0000256" key="17">
    <source>
        <dbReference type="ARBA" id="ARBA00048889"/>
    </source>
</evidence>
<dbReference type="EMBL" id="JARJCW010000048">
    <property type="protein sequence ID" value="KAJ7204115.1"/>
    <property type="molecule type" value="Genomic_DNA"/>
</dbReference>
<dbReference type="Pfam" id="PF01753">
    <property type="entry name" value="zf-MYND"/>
    <property type="match status" value="1"/>
</dbReference>
<dbReference type="Gene3D" id="6.10.140.2220">
    <property type="match status" value="1"/>
</dbReference>
<dbReference type="PANTHER" id="PTHR32523:SF8">
    <property type="entry name" value="DOLICHOL KINASE"/>
    <property type="match status" value="1"/>
</dbReference>